<evidence type="ECO:0000259" key="1">
    <source>
        <dbReference type="Pfam" id="PF10651"/>
    </source>
</evidence>
<sequence>MADFKITQNDTYPAISGTCKDDGGNPVDITGATVRFHLKAPGSETPKVNESASILDAAAGRVAYQWIAGDTDTPGTFFAEFEVTHSDGNPETFPSDPLVVYIREELA</sequence>
<dbReference type="RefSeq" id="WP_114449478.1">
    <property type="nucleotide sequence ID" value="NZ_QPHM01000001.1"/>
</dbReference>
<dbReference type="Gene3D" id="2.60.40.3350">
    <property type="match status" value="1"/>
</dbReference>
<organism evidence="2 3">
    <name type="scientific">Haloplanus salinus</name>
    <dbReference type="NCBI Taxonomy" id="1126245"/>
    <lineage>
        <taxon>Archaea</taxon>
        <taxon>Methanobacteriati</taxon>
        <taxon>Methanobacteriota</taxon>
        <taxon>Stenosarchaea group</taxon>
        <taxon>Halobacteria</taxon>
        <taxon>Halobacteriales</taxon>
        <taxon>Haloferacaceae</taxon>
        <taxon>Haloplanus</taxon>
    </lineage>
</organism>
<gene>
    <name evidence="2" type="ORF">DU504_11815</name>
</gene>
<name>A0A368NF09_9EURY</name>
<proteinExistence type="predicted"/>
<dbReference type="Pfam" id="PF10651">
    <property type="entry name" value="BppU_N"/>
    <property type="match status" value="1"/>
</dbReference>
<evidence type="ECO:0000313" key="2">
    <source>
        <dbReference type="EMBL" id="RCU47919.1"/>
    </source>
</evidence>
<feature type="domain" description="BppU N-terminal" evidence="1">
    <location>
        <begin position="24"/>
        <end position="87"/>
    </location>
</feature>
<comment type="caution">
    <text evidence="2">The sequence shown here is derived from an EMBL/GenBank/DDBJ whole genome shotgun (WGS) entry which is preliminary data.</text>
</comment>
<dbReference type="Proteomes" id="UP000252189">
    <property type="component" value="Unassembled WGS sequence"/>
</dbReference>
<accession>A0A368NF09</accession>
<keyword evidence="3" id="KW-1185">Reference proteome</keyword>
<dbReference type="AlphaFoldDB" id="A0A368NF09"/>
<reference evidence="2 3" key="1">
    <citation type="submission" date="2018-07" db="EMBL/GenBank/DDBJ databases">
        <title>Genome sequences of Haloplanus salinus JCM 18368T.</title>
        <authorList>
            <person name="Kim Y.B."/>
            <person name="Roh S.W."/>
        </authorList>
    </citation>
    <scope>NUCLEOTIDE SEQUENCE [LARGE SCALE GENOMIC DNA]</scope>
    <source>
        <strain evidence="2 3">JCM 18368</strain>
    </source>
</reference>
<dbReference type="EMBL" id="QPHM01000001">
    <property type="protein sequence ID" value="RCU47919.1"/>
    <property type="molecule type" value="Genomic_DNA"/>
</dbReference>
<dbReference type="OrthoDB" id="346104at2157"/>
<protein>
    <submittedName>
        <fullName evidence="2">DUF2479 domain-containing protein</fullName>
    </submittedName>
</protein>
<evidence type="ECO:0000313" key="3">
    <source>
        <dbReference type="Proteomes" id="UP000252189"/>
    </source>
</evidence>
<dbReference type="InterPro" id="IPR018913">
    <property type="entry name" value="BppU_N"/>
</dbReference>